<dbReference type="Proteomes" id="UP000225977">
    <property type="component" value="Segment"/>
</dbReference>
<reference evidence="2" key="1">
    <citation type="submission" date="2016-02" db="EMBL/GenBank/DDBJ databases">
        <authorList>
            <person name="Mokah H."/>
            <person name="Prakash A."/>
            <person name="Horton L."/>
            <person name="Cochran E."/>
            <person name="Foltz S."/>
            <person name="Olszewski N."/>
            <person name="Jeyasankar M."/>
            <person name="Sehgal N."/>
            <person name="Miller A."/>
            <person name="Luong A."/>
            <person name="Miller R."/>
            <person name="Afzal A."/>
            <person name="Dandamudi K."/>
            <person name="Yoo S."/>
            <person name="Shi R."/>
            <person name="Carvalho R."/>
            <person name="Koparde V.N."/>
            <person name="Lee V."/>
            <person name="Buck G."/>
            <person name="Serrano M.G."/>
            <person name="Johnson A."/>
        </authorList>
    </citation>
    <scope>NUCLEOTIDE SEQUENCE [LARGE SCALE GENOMIC DNA]</scope>
</reference>
<name>A0A143FIY3_9CAUD</name>
<accession>A0A143FIY3</accession>
<protein>
    <submittedName>
        <fullName evidence="1">Uncharacterized protein</fullName>
    </submittedName>
</protein>
<dbReference type="EMBL" id="KU737345">
    <property type="protein sequence ID" value="AMW61602.1"/>
    <property type="molecule type" value="Genomic_DNA"/>
</dbReference>
<proteinExistence type="predicted"/>
<evidence type="ECO:0000313" key="2">
    <source>
        <dbReference type="Proteomes" id="UP000225977"/>
    </source>
</evidence>
<sequence>MCKYCEITELRNAEPIEAEWIEIKVIGNTLNLDYSAYSCDSSFEEAVKINFCPICGKELVELPVIEEEEEEEEEEEDDE</sequence>
<gene>
    <name evidence="1" type="ORF">JUGLONE_226</name>
</gene>
<organism evidence="1 2">
    <name type="scientific">Bacillus phage Juglone</name>
    <dbReference type="NCBI Taxonomy" id="1805949"/>
    <lineage>
        <taxon>Viruses</taxon>
        <taxon>Duplodnaviria</taxon>
        <taxon>Heunggongvirae</taxon>
        <taxon>Uroviricota</taxon>
        <taxon>Caudoviricetes</taxon>
        <taxon>Herelleviridae</taxon>
        <taxon>Bastillevirinae</taxon>
        <taxon>Bequatrovirus</taxon>
        <taxon>Bequatrovirus troll</taxon>
    </lineage>
</organism>
<evidence type="ECO:0000313" key="1">
    <source>
        <dbReference type="EMBL" id="AMW61602.1"/>
    </source>
</evidence>